<proteinExistence type="predicted"/>
<dbReference type="AlphaFoldDB" id="A0A8X6GDX0"/>
<dbReference type="EMBL" id="BMAO01015547">
    <property type="protein sequence ID" value="GFR02387.1"/>
    <property type="molecule type" value="Genomic_DNA"/>
</dbReference>
<accession>A0A8X6GDX0</accession>
<gene>
    <name evidence="1" type="ORF">TNCT_34741</name>
</gene>
<dbReference type="Proteomes" id="UP000887116">
    <property type="component" value="Unassembled WGS sequence"/>
</dbReference>
<name>A0A8X6GDX0_TRICU</name>
<organism evidence="1 2">
    <name type="scientific">Trichonephila clavata</name>
    <name type="common">Joro spider</name>
    <name type="synonym">Nephila clavata</name>
    <dbReference type="NCBI Taxonomy" id="2740835"/>
    <lineage>
        <taxon>Eukaryota</taxon>
        <taxon>Metazoa</taxon>
        <taxon>Ecdysozoa</taxon>
        <taxon>Arthropoda</taxon>
        <taxon>Chelicerata</taxon>
        <taxon>Arachnida</taxon>
        <taxon>Araneae</taxon>
        <taxon>Araneomorphae</taxon>
        <taxon>Entelegynae</taxon>
        <taxon>Araneoidea</taxon>
        <taxon>Nephilidae</taxon>
        <taxon>Trichonephila</taxon>
    </lineage>
</organism>
<comment type="caution">
    <text evidence="1">The sequence shown here is derived from an EMBL/GenBank/DDBJ whole genome shotgun (WGS) entry which is preliminary data.</text>
</comment>
<reference evidence="1" key="1">
    <citation type="submission" date="2020-07" db="EMBL/GenBank/DDBJ databases">
        <title>Multicomponent nature underlies the extraordinary mechanical properties of spider dragline silk.</title>
        <authorList>
            <person name="Kono N."/>
            <person name="Nakamura H."/>
            <person name="Mori M."/>
            <person name="Yoshida Y."/>
            <person name="Ohtoshi R."/>
            <person name="Malay A.D."/>
            <person name="Moran D.A.P."/>
            <person name="Tomita M."/>
            <person name="Numata K."/>
            <person name="Arakawa K."/>
        </authorList>
    </citation>
    <scope>NUCLEOTIDE SEQUENCE</scope>
</reference>
<keyword evidence="2" id="KW-1185">Reference proteome</keyword>
<evidence type="ECO:0000313" key="1">
    <source>
        <dbReference type="EMBL" id="GFR02387.1"/>
    </source>
</evidence>
<evidence type="ECO:0000313" key="2">
    <source>
        <dbReference type="Proteomes" id="UP000887116"/>
    </source>
</evidence>
<sequence length="172" mass="19006">MDPSSSFKLSKSVSCLLLDPHPSETAKTLQQQAFDYSPQSHIAYLSSQPTNVTMEDIFCANHENSLGKETGIQNHQTGVTSKTTGVEAENHCHSFSASTQYEISKSRCDLHPNHYVTTLKVPLRGNGGTANHIQNDSQSVRTEIILESGKWKPVTIRPPEHDSESSEASYYL</sequence>
<dbReference type="OrthoDB" id="10359187at2759"/>
<protein>
    <submittedName>
        <fullName evidence="1">Uncharacterized protein</fullName>
    </submittedName>
</protein>